<keyword evidence="1" id="KW-0732">Signal</keyword>
<dbReference type="SUPFAM" id="SSF56436">
    <property type="entry name" value="C-type lectin-like"/>
    <property type="match status" value="2"/>
</dbReference>
<keyword evidence="4" id="KW-1185">Reference proteome</keyword>
<dbReference type="PROSITE" id="PS50041">
    <property type="entry name" value="C_TYPE_LECTIN_2"/>
    <property type="match status" value="2"/>
</dbReference>
<dbReference type="Proteomes" id="UP000261660">
    <property type="component" value="Unplaced"/>
</dbReference>
<dbReference type="CDD" id="cd00037">
    <property type="entry name" value="CLECT"/>
    <property type="match status" value="1"/>
</dbReference>
<dbReference type="InParanoid" id="A0A3Q3EA61"/>
<dbReference type="STRING" id="56723.ENSLBEP00000004197"/>
<accession>A0A3Q3EA61</accession>
<reference evidence="3" key="1">
    <citation type="submission" date="2025-08" db="UniProtKB">
        <authorList>
            <consortium name="Ensembl"/>
        </authorList>
    </citation>
    <scope>IDENTIFICATION</scope>
</reference>
<dbReference type="InterPro" id="IPR001304">
    <property type="entry name" value="C-type_lectin-like"/>
</dbReference>
<sequence length="327" mass="37257">MDNSKFVVLLIAGFCVPSTSLQNAFFFISEAMTWDDAFLYCVSHYIDLAQILSLDNVTTMMATPTNGYTGEAWIGLYNDFSEWTWLNGQPLTYYNWRDSKQGKLNGNELCVAIGNRGLWEANTCSLLKYPICYDGLDYQIGPKKMSWNKSKAYCNSQNSTLAYVPNEAEDLRIHHLMPDESVGWIGLYQAEVWVWSKPGGNFSFQNWRIGQPDNRDVDSCVAAQVSDGTWFDEGCTEKQLPFFCSGDAANKNRKITVKMKVKSSADLEDPAVSAELVQQMQTAFAEQGLDVKLIWRTQPVKTQEQQQEKGNHKKRLRMYKHTHKLNL</sequence>
<dbReference type="AlphaFoldDB" id="A0A3Q3EA61"/>
<evidence type="ECO:0000259" key="2">
    <source>
        <dbReference type="PROSITE" id="PS50041"/>
    </source>
</evidence>
<organism evidence="3 4">
    <name type="scientific">Labrus bergylta</name>
    <name type="common">ballan wrasse</name>
    <dbReference type="NCBI Taxonomy" id="56723"/>
    <lineage>
        <taxon>Eukaryota</taxon>
        <taxon>Metazoa</taxon>
        <taxon>Chordata</taxon>
        <taxon>Craniata</taxon>
        <taxon>Vertebrata</taxon>
        <taxon>Euteleostomi</taxon>
        <taxon>Actinopterygii</taxon>
        <taxon>Neopterygii</taxon>
        <taxon>Teleostei</taxon>
        <taxon>Neoteleostei</taxon>
        <taxon>Acanthomorphata</taxon>
        <taxon>Eupercaria</taxon>
        <taxon>Labriformes</taxon>
        <taxon>Labridae</taxon>
        <taxon>Labrus</taxon>
    </lineage>
</organism>
<protein>
    <recommendedName>
        <fullName evidence="2">C-type lectin domain-containing protein</fullName>
    </recommendedName>
</protein>
<name>A0A3Q3EA61_9LABR</name>
<dbReference type="Ensembl" id="ENSLBET00000004413.1">
    <property type="protein sequence ID" value="ENSLBEP00000004197.1"/>
    <property type="gene ID" value="ENSLBEG00000003238.1"/>
</dbReference>
<evidence type="ECO:0000256" key="1">
    <source>
        <dbReference type="SAM" id="SignalP"/>
    </source>
</evidence>
<feature type="domain" description="C-type lectin" evidence="2">
    <location>
        <begin position="133"/>
        <end position="238"/>
    </location>
</feature>
<evidence type="ECO:0000313" key="3">
    <source>
        <dbReference type="Ensembl" id="ENSLBEP00000004197.1"/>
    </source>
</evidence>
<feature type="domain" description="C-type lectin" evidence="2">
    <location>
        <begin position="25"/>
        <end position="133"/>
    </location>
</feature>
<dbReference type="SMART" id="SM00034">
    <property type="entry name" value="CLECT"/>
    <property type="match status" value="2"/>
</dbReference>
<feature type="signal peptide" evidence="1">
    <location>
        <begin position="1"/>
        <end position="21"/>
    </location>
</feature>
<proteinExistence type="predicted"/>
<dbReference type="InterPro" id="IPR016186">
    <property type="entry name" value="C-type_lectin-like/link_sf"/>
</dbReference>
<evidence type="ECO:0000313" key="4">
    <source>
        <dbReference type="Proteomes" id="UP000261660"/>
    </source>
</evidence>
<dbReference type="Gene3D" id="3.10.100.10">
    <property type="entry name" value="Mannose-Binding Protein A, subunit A"/>
    <property type="match status" value="2"/>
</dbReference>
<dbReference type="PANTHER" id="PTHR45784:SF3">
    <property type="entry name" value="C-TYPE LECTIN DOMAIN FAMILY 4 MEMBER K-LIKE-RELATED"/>
    <property type="match status" value="1"/>
</dbReference>
<dbReference type="Pfam" id="PF00059">
    <property type="entry name" value="Lectin_C"/>
    <property type="match status" value="2"/>
</dbReference>
<dbReference type="GeneTree" id="ENSGT01100000263473"/>
<feature type="chain" id="PRO_5018779027" description="C-type lectin domain-containing protein" evidence="1">
    <location>
        <begin position="22"/>
        <end position="327"/>
    </location>
</feature>
<reference evidence="3" key="2">
    <citation type="submission" date="2025-09" db="UniProtKB">
        <authorList>
            <consortium name="Ensembl"/>
        </authorList>
    </citation>
    <scope>IDENTIFICATION</scope>
</reference>
<dbReference type="PANTHER" id="PTHR45784">
    <property type="entry name" value="C-TYPE LECTIN DOMAIN FAMILY 20 MEMBER A-RELATED"/>
    <property type="match status" value="1"/>
</dbReference>
<dbReference type="InterPro" id="IPR016187">
    <property type="entry name" value="CTDL_fold"/>
</dbReference>